<evidence type="ECO:0000256" key="5">
    <source>
        <dbReference type="PIRSR" id="PIRSR000097-2"/>
    </source>
</evidence>
<feature type="site" description="Lowers pKa of active site Tyr" evidence="6">
    <location>
        <position position="78"/>
    </location>
</feature>
<feature type="domain" description="NADP-dependent oxidoreductase" evidence="7">
    <location>
        <begin position="28"/>
        <end position="260"/>
    </location>
</feature>
<dbReference type="InterPro" id="IPR020471">
    <property type="entry name" value="AKR"/>
</dbReference>
<reference evidence="9" key="1">
    <citation type="submission" date="2016-10" db="EMBL/GenBank/DDBJ databases">
        <authorList>
            <person name="de Groot N.N."/>
        </authorList>
    </citation>
    <scope>NUCLEOTIDE SEQUENCE [LARGE SCALE GENOMIC DNA]</scope>
    <source>
        <strain evidence="9">10nlg</strain>
    </source>
</reference>
<evidence type="ECO:0000256" key="2">
    <source>
        <dbReference type="ARBA" id="ARBA00022857"/>
    </source>
</evidence>
<comment type="similarity">
    <text evidence="1">Belongs to the aldo/keto reductase family.</text>
</comment>
<keyword evidence="9" id="KW-1185">Reference proteome</keyword>
<evidence type="ECO:0000256" key="3">
    <source>
        <dbReference type="ARBA" id="ARBA00023002"/>
    </source>
</evidence>
<sequence length="273" mass="31037">MAHIHSAVKLNNGVLMPWLGLGVYKAEAGEEVKQAIHTALAAGYRHIDTASFYNNEESVGEAIRETSVPREEIFVTTKVWNDDQGYDETLRAFETSRQKLGLEVIDLYLIHWPVSGKFVDTWKALEKLYAEGKIRAIGVSNFLIDDLEDLMKHTEIKPSVNQVEWHPRLVQTELQEFCQKHGIQVEAWSPLGRARLLDEPVLTELAEKHGKSAAQIILRWDLQKQIVTIPKSVTPERIKQNAAIFDFELTDEDIKKIDALHTGERYGPNPADF</sequence>
<evidence type="ECO:0000256" key="6">
    <source>
        <dbReference type="PIRSR" id="PIRSR000097-3"/>
    </source>
</evidence>
<protein>
    <submittedName>
        <fullName evidence="8">Aldo/keto reductase</fullName>
    </submittedName>
</protein>
<dbReference type="Gene3D" id="3.20.20.100">
    <property type="entry name" value="NADP-dependent oxidoreductase domain"/>
    <property type="match status" value="1"/>
</dbReference>
<evidence type="ECO:0000313" key="9">
    <source>
        <dbReference type="Proteomes" id="UP000199318"/>
    </source>
</evidence>
<proteinExistence type="inferred from homology"/>
<evidence type="ECO:0000259" key="7">
    <source>
        <dbReference type="Pfam" id="PF00248"/>
    </source>
</evidence>
<dbReference type="RefSeq" id="WP_093074590.1">
    <property type="nucleotide sequence ID" value="NZ_BJVE01000003.1"/>
</dbReference>
<dbReference type="STRING" id="1464123.SAMN05444126_13123"/>
<dbReference type="PRINTS" id="PR00069">
    <property type="entry name" value="ALDKETRDTASE"/>
</dbReference>
<keyword evidence="2" id="KW-0521">NADP</keyword>
<gene>
    <name evidence="8" type="ORF">SAMN05444126_13123</name>
</gene>
<dbReference type="PROSITE" id="PS00062">
    <property type="entry name" value="ALDOKETO_REDUCTASE_2"/>
    <property type="match status" value="1"/>
</dbReference>
<comment type="caution">
    <text evidence="8">The sequence shown here is derived from an EMBL/GenBank/DDBJ whole genome shotgun (WGS) entry which is preliminary data.</text>
</comment>
<dbReference type="InterPro" id="IPR036812">
    <property type="entry name" value="NAD(P)_OxRdtase_dom_sf"/>
</dbReference>
<keyword evidence="3" id="KW-0560">Oxidoreductase</keyword>
<evidence type="ECO:0000313" key="8">
    <source>
        <dbReference type="EMBL" id="SES31127.1"/>
    </source>
</evidence>
<organism evidence="8 9">
    <name type="scientific">Salisediminibacterium halotolerans</name>
    <dbReference type="NCBI Taxonomy" id="517425"/>
    <lineage>
        <taxon>Bacteria</taxon>
        <taxon>Bacillati</taxon>
        <taxon>Bacillota</taxon>
        <taxon>Bacilli</taxon>
        <taxon>Bacillales</taxon>
        <taxon>Bacillaceae</taxon>
        <taxon>Salisediminibacterium</taxon>
    </lineage>
</organism>
<dbReference type="FunFam" id="3.20.20.100:FF:000015">
    <property type="entry name" value="Oxidoreductase, aldo/keto reductase family"/>
    <property type="match status" value="1"/>
</dbReference>
<dbReference type="InterPro" id="IPR044500">
    <property type="entry name" value="AKR5G"/>
</dbReference>
<feature type="binding site" evidence="5">
    <location>
        <position position="111"/>
    </location>
    <ligand>
        <name>substrate</name>
    </ligand>
</feature>
<accession>A0A1H9WBT3</accession>
<dbReference type="EMBL" id="FOGV01000031">
    <property type="protein sequence ID" value="SES31127.1"/>
    <property type="molecule type" value="Genomic_DNA"/>
</dbReference>
<dbReference type="Pfam" id="PF00248">
    <property type="entry name" value="Aldo_ket_red"/>
    <property type="match status" value="1"/>
</dbReference>
<dbReference type="PROSITE" id="PS00063">
    <property type="entry name" value="ALDOKETO_REDUCTASE_3"/>
    <property type="match status" value="1"/>
</dbReference>
<dbReference type="OrthoDB" id="9804790at2"/>
<dbReference type="PANTHER" id="PTHR43827">
    <property type="entry name" value="2,5-DIKETO-D-GLUCONIC ACID REDUCTASE"/>
    <property type="match status" value="1"/>
</dbReference>
<dbReference type="PIRSF" id="PIRSF000097">
    <property type="entry name" value="AKR"/>
    <property type="match status" value="1"/>
</dbReference>
<dbReference type="PROSITE" id="PS00798">
    <property type="entry name" value="ALDOKETO_REDUCTASE_1"/>
    <property type="match status" value="1"/>
</dbReference>
<dbReference type="InterPro" id="IPR023210">
    <property type="entry name" value="NADP_OxRdtase_dom"/>
</dbReference>
<dbReference type="SUPFAM" id="SSF51430">
    <property type="entry name" value="NAD(P)-linked oxidoreductase"/>
    <property type="match status" value="1"/>
</dbReference>
<feature type="active site" description="Proton donor" evidence="4">
    <location>
        <position position="53"/>
    </location>
</feature>
<evidence type="ECO:0000256" key="4">
    <source>
        <dbReference type="PIRSR" id="PIRSR000097-1"/>
    </source>
</evidence>
<dbReference type="InterPro" id="IPR018170">
    <property type="entry name" value="Aldo/ket_reductase_CS"/>
</dbReference>
<dbReference type="Proteomes" id="UP000199318">
    <property type="component" value="Unassembled WGS sequence"/>
</dbReference>
<name>A0A1H9WBT3_9BACI</name>
<evidence type="ECO:0000256" key="1">
    <source>
        <dbReference type="ARBA" id="ARBA00007905"/>
    </source>
</evidence>
<dbReference type="PANTHER" id="PTHR43827:SF3">
    <property type="entry name" value="NADP-DEPENDENT OXIDOREDUCTASE DOMAIN-CONTAINING PROTEIN"/>
    <property type="match status" value="1"/>
</dbReference>
<dbReference type="AlphaFoldDB" id="A0A1H9WBT3"/>
<dbReference type="CDD" id="cd19157">
    <property type="entry name" value="AKR_AKR5G1-3"/>
    <property type="match status" value="1"/>
</dbReference>
<dbReference type="GO" id="GO:0016616">
    <property type="term" value="F:oxidoreductase activity, acting on the CH-OH group of donors, NAD or NADP as acceptor"/>
    <property type="evidence" value="ECO:0007669"/>
    <property type="project" value="UniProtKB-ARBA"/>
</dbReference>